<dbReference type="EMBL" id="JAHQIW010000211">
    <property type="protein sequence ID" value="KAJ1346717.1"/>
    <property type="molecule type" value="Genomic_DNA"/>
</dbReference>
<dbReference type="AlphaFoldDB" id="A0AAD5MCT6"/>
<proteinExistence type="predicted"/>
<protein>
    <submittedName>
        <fullName evidence="1">Uncharacterized protein</fullName>
    </submittedName>
</protein>
<comment type="caution">
    <text evidence="1">The sequence shown here is derived from an EMBL/GenBank/DDBJ whole genome shotgun (WGS) entry which is preliminary data.</text>
</comment>
<gene>
    <name evidence="1" type="ORF">KIN20_001606</name>
</gene>
<evidence type="ECO:0000313" key="2">
    <source>
        <dbReference type="Proteomes" id="UP001196413"/>
    </source>
</evidence>
<organism evidence="1 2">
    <name type="scientific">Parelaphostrongylus tenuis</name>
    <name type="common">Meningeal worm</name>
    <dbReference type="NCBI Taxonomy" id="148309"/>
    <lineage>
        <taxon>Eukaryota</taxon>
        <taxon>Metazoa</taxon>
        <taxon>Ecdysozoa</taxon>
        <taxon>Nematoda</taxon>
        <taxon>Chromadorea</taxon>
        <taxon>Rhabditida</taxon>
        <taxon>Rhabditina</taxon>
        <taxon>Rhabditomorpha</taxon>
        <taxon>Strongyloidea</taxon>
        <taxon>Metastrongylidae</taxon>
        <taxon>Parelaphostrongylus</taxon>
    </lineage>
</organism>
<accession>A0AAD5MCT6</accession>
<evidence type="ECO:0000313" key="1">
    <source>
        <dbReference type="EMBL" id="KAJ1346717.1"/>
    </source>
</evidence>
<keyword evidence="2" id="KW-1185">Reference proteome</keyword>
<sequence>MHEAPIKNINYGKAQEFVFRSTACRFFDEFRACNTNLKDKLRSGRPHEVDREATIEAIKEDPTLVVRNWQTMLIVVMRQSAEY</sequence>
<dbReference type="Proteomes" id="UP001196413">
    <property type="component" value="Unassembled WGS sequence"/>
</dbReference>
<reference evidence="1" key="1">
    <citation type="submission" date="2021-06" db="EMBL/GenBank/DDBJ databases">
        <title>Parelaphostrongylus tenuis whole genome reference sequence.</title>
        <authorList>
            <person name="Garwood T.J."/>
            <person name="Larsen P.A."/>
            <person name="Fountain-Jones N.M."/>
            <person name="Garbe J.R."/>
            <person name="Macchietto M.G."/>
            <person name="Kania S.A."/>
            <person name="Gerhold R.W."/>
            <person name="Richards J.E."/>
            <person name="Wolf T.M."/>
        </authorList>
    </citation>
    <scope>NUCLEOTIDE SEQUENCE</scope>
    <source>
        <strain evidence="1">MNPRO001-30</strain>
        <tissue evidence="1">Meninges</tissue>
    </source>
</reference>
<name>A0AAD5MCT6_PARTN</name>